<dbReference type="AlphaFoldDB" id="A0AB33I1Y3"/>
<organism evidence="9 10">
    <name type="scientific">Escherichia coli</name>
    <dbReference type="NCBI Taxonomy" id="562"/>
    <lineage>
        <taxon>Bacteria</taxon>
        <taxon>Pseudomonadati</taxon>
        <taxon>Pseudomonadota</taxon>
        <taxon>Gammaproteobacteria</taxon>
        <taxon>Enterobacterales</taxon>
        <taxon>Enterobacteriaceae</taxon>
        <taxon>Escherichia</taxon>
    </lineage>
</organism>
<feature type="transmembrane region" description="Helical" evidence="7">
    <location>
        <begin position="73"/>
        <end position="89"/>
    </location>
</feature>
<dbReference type="PANTHER" id="PTHR30509:SF42">
    <property type="entry name" value="INNER MEMBRANE PROTEIN YEEA"/>
    <property type="match status" value="1"/>
</dbReference>
<sequence length="231" mass="25873">MRADKSLSPFEIRVYRHYRIVHGTRVALAFLLTFLIIRLFTIPESTWPLVTMVVIMGPISFWGNVVPRAFERIGGTVLGSILGLIALQLELISLPLMLVWCAAAMFLCGWLALGKKPYQGLLIGVTLAIVVGSPTGEINTALWRSGDVILGSLLAMLFTGIWPQRAFIHWRIQLAKSLTEYNRYLSICILTELTRTPASGKPSTKTPDRCRENAWADCARQQRNPYSKIDI</sequence>
<name>A0AB33I1Y3_ECOLX</name>
<comment type="subcellular location">
    <subcellularLocation>
        <location evidence="1">Cell membrane</location>
        <topology evidence="1">Multi-pass membrane protein</topology>
    </subcellularLocation>
</comment>
<feature type="transmembrane region" description="Helical" evidence="7">
    <location>
        <begin position="148"/>
        <end position="168"/>
    </location>
</feature>
<proteinExistence type="inferred from homology"/>
<feature type="domain" description="Integral membrane bound transporter" evidence="8">
    <location>
        <begin position="33"/>
        <end position="158"/>
    </location>
</feature>
<evidence type="ECO:0000256" key="7">
    <source>
        <dbReference type="SAM" id="Phobius"/>
    </source>
</evidence>
<evidence type="ECO:0000256" key="6">
    <source>
        <dbReference type="ARBA" id="ARBA00043993"/>
    </source>
</evidence>
<keyword evidence="3 7" id="KW-0812">Transmembrane</keyword>
<dbReference type="PANTHER" id="PTHR30509">
    <property type="entry name" value="P-HYDROXYBENZOIC ACID EFFLUX PUMP SUBUNIT-RELATED"/>
    <property type="match status" value="1"/>
</dbReference>
<dbReference type="GO" id="GO:0005886">
    <property type="term" value="C:plasma membrane"/>
    <property type="evidence" value="ECO:0007669"/>
    <property type="project" value="UniProtKB-SubCell"/>
</dbReference>
<evidence type="ECO:0000259" key="8">
    <source>
        <dbReference type="Pfam" id="PF13515"/>
    </source>
</evidence>
<feature type="transmembrane region" description="Helical" evidence="7">
    <location>
        <begin position="95"/>
        <end position="113"/>
    </location>
</feature>
<feature type="transmembrane region" description="Helical" evidence="7">
    <location>
        <begin position="120"/>
        <end position="136"/>
    </location>
</feature>
<evidence type="ECO:0000256" key="1">
    <source>
        <dbReference type="ARBA" id="ARBA00004651"/>
    </source>
</evidence>
<keyword evidence="5 7" id="KW-0472">Membrane</keyword>
<reference evidence="9 10" key="1">
    <citation type="submission" date="2018-07" db="EMBL/GenBank/DDBJ databases">
        <title>Genomic analysis of colistin resistant EHEC isolated from cattle in Japan.</title>
        <authorList>
            <person name="Kusumoto M."/>
            <person name="Misumi W."/>
            <person name="Ogura Y."/>
            <person name="Hayashi T."/>
            <person name="Akiba M."/>
        </authorList>
    </citation>
    <scope>NUCLEOTIDE SEQUENCE [LARGE SCALE GENOMIC DNA]</scope>
    <source>
        <strain evidence="9 10">E2863</strain>
    </source>
</reference>
<dbReference type="InterPro" id="IPR049453">
    <property type="entry name" value="Memb_transporter_dom"/>
</dbReference>
<dbReference type="EMBL" id="AP018802">
    <property type="protein sequence ID" value="BBF53991.1"/>
    <property type="molecule type" value="Genomic_DNA"/>
</dbReference>
<dbReference type="Proteomes" id="UP000281900">
    <property type="component" value="Chromosome"/>
</dbReference>
<comment type="similarity">
    <text evidence="6">Belongs to the YccS/YhfK family.</text>
</comment>
<keyword evidence="4 7" id="KW-1133">Transmembrane helix</keyword>
<evidence type="ECO:0000313" key="9">
    <source>
        <dbReference type="EMBL" id="BBF53991.1"/>
    </source>
</evidence>
<feature type="transmembrane region" description="Helical" evidence="7">
    <location>
        <begin position="46"/>
        <end position="66"/>
    </location>
</feature>
<evidence type="ECO:0000313" key="10">
    <source>
        <dbReference type="Proteomes" id="UP000281900"/>
    </source>
</evidence>
<protein>
    <submittedName>
        <fullName evidence="9">Inner membrane protein</fullName>
    </submittedName>
</protein>
<evidence type="ECO:0000256" key="2">
    <source>
        <dbReference type="ARBA" id="ARBA00022475"/>
    </source>
</evidence>
<gene>
    <name evidence="9" type="ORF">E2863_02508</name>
</gene>
<keyword evidence="2" id="KW-1003">Cell membrane</keyword>
<evidence type="ECO:0000256" key="5">
    <source>
        <dbReference type="ARBA" id="ARBA00023136"/>
    </source>
</evidence>
<evidence type="ECO:0000256" key="4">
    <source>
        <dbReference type="ARBA" id="ARBA00022989"/>
    </source>
</evidence>
<evidence type="ECO:0000256" key="3">
    <source>
        <dbReference type="ARBA" id="ARBA00022692"/>
    </source>
</evidence>
<feature type="transmembrane region" description="Helical" evidence="7">
    <location>
        <begin position="20"/>
        <end position="40"/>
    </location>
</feature>
<dbReference type="Pfam" id="PF13515">
    <property type="entry name" value="FUSC_2"/>
    <property type="match status" value="1"/>
</dbReference>
<accession>A0AB33I1Y3</accession>